<evidence type="ECO:0000256" key="5">
    <source>
        <dbReference type="ARBA" id="ARBA00023002"/>
    </source>
</evidence>
<gene>
    <name evidence="14" type="ordered locus">Tmz1t_0807</name>
</gene>
<dbReference type="KEGG" id="tmz:Tmz1t_0807"/>
<evidence type="ECO:0000256" key="1">
    <source>
        <dbReference type="ARBA" id="ARBA00005005"/>
    </source>
</evidence>
<dbReference type="InterPro" id="IPR006176">
    <property type="entry name" value="3-OHacyl-CoA_DH_NAD-bd"/>
</dbReference>
<dbReference type="PANTHER" id="PTHR43612:SF3">
    <property type="entry name" value="TRIFUNCTIONAL ENZYME SUBUNIT ALPHA, MITOCHONDRIAL"/>
    <property type="match status" value="1"/>
</dbReference>
<dbReference type="PANTHER" id="PTHR43612">
    <property type="entry name" value="TRIFUNCTIONAL ENZYME SUBUNIT ALPHA"/>
    <property type="match status" value="1"/>
</dbReference>
<dbReference type="SUPFAM" id="SSF51735">
    <property type="entry name" value="NAD(P)-binding Rossmann-fold domains"/>
    <property type="match status" value="1"/>
</dbReference>
<dbReference type="InterPro" id="IPR036291">
    <property type="entry name" value="NAD(P)-bd_dom_sf"/>
</dbReference>
<dbReference type="FunFam" id="3.40.50.720:FF:000009">
    <property type="entry name" value="Fatty oxidation complex, alpha subunit"/>
    <property type="match status" value="1"/>
</dbReference>
<keyword evidence="9" id="KW-0511">Multifunctional enzyme</keyword>
<dbReference type="GO" id="GO:0004300">
    <property type="term" value="F:enoyl-CoA hydratase activity"/>
    <property type="evidence" value="ECO:0007669"/>
    <property type="project" value="TreeGrafter"/>
</dbReference>
<comment type="catalytic activity">
    <reaction evidence="10">
        <text>a (3S)-3-hydroxyacyl-CoA + NAD(+) = a 3-oxoacyl-CoA + NADH + H(+)</text>
        <dbReference type="Rhea" id="RHEA:22432"/>
        <dbReference type="ChEBI" id="CHEBI:15378"/>
        <dbReference type="ChEBI" id="CHEBI:57318"/>
        <dbReference type="ChEBI" id="CHEBI:57540"/>
        <dbReference type="ChEBI" id="CHEBI:57945"/>
        <dbReference type="ChEBI" id="CHEBI:90726"/>
        <dbReference type="EC" id="1.1.1.35"/>
    </reaction>
</comment>
<keyword evidence="5" id="KW-0560">Oxidoreductase</keyword>
<evidence type="ECO:0000313" key="15">
    <source>
        <dbReference type="Proteomes" id="UP000002186"/>
    </source>
</evidence>
<accession>C4ZJ63</accession>
<name>C4ZJ63_THASP</name>
<protein>
    <submittedName>
        <fullName evidence="14">3-hydroxyacyl-CoA dehydrogenase NAD-binding</fullName>
    </submittedName>
</protein>
<dbReference type="AlphaFoldDB" id="C4ZJ63"/>
<dbReference type="Pfam" id="PF00378">
    <property type="entry name" value="ECH_1"/>
    <property type="match status" value="1"/>
</dbReference>
<evidence type="ECO:0000256" key="10">
    <source>
        <dbReference type="ARBA" id="ARBA00049556"/>
    </source>
</evidence>
<dbReference type="OrthoDB" id="5287258at2"/>
<dbReference type="GO" id="GO:0006635">
    <property type="term" value="P:fatty acid beta-oxidation"/>
    <property type="evidence" value="ECO:0007669"/>
    <property type="project" value="UniProtKB-UniPathway"/>
</dbReference>
<dbReference type="Gene3D" id="3.40.50.720">
    <property type="entry name" value="NAD(P)-binding Rossmann-like Domain"/>
    <property type="match status" value="1"/>
</dbReference>
<reference evidence="14 15" key="2">
    <citation type="journal article" date="2012" name="Stand. Genomic Sci.">
        <title>Complete genome sequence of Thauera aminoaromatica strain MZ1T.</title>
        <authorList>
            <person name="Jiang K."/>
            <person name="Sanseverino J."/>
            <person name="Chauhan A."/>
            <person name="Lucas S."/>
            <person name="Copeland A."/>
            <person name="Lapidus A."/>
            <person name="Del Rio T.G."/>
            <person name="Dalin E."/>
            <person name="Tice H."/>
            <person name="Bruce D."/>
            <person name="Goodwin L."/>
            <person name="Pitluck S."/>
            <person name="Sims D."/>
            <person name="Brettin T."/>
            <person name="Detter J.C."/>
            <person name="Han C."/>
            <person name="Chang Y.J."/>
            <person name="Larimer F."/>
            <person name="Land M."/>
            <person name="Hauser L."/>
            <person name="Kyrpides N.C."/>
            <person name="Mikhailova N."/>
            <person name="Moser S."/>
            <person name="Jegier P."/>
            <person name="Close D."/>
            <person name="Debruyn J.M."/>
            <person name="Wang Y."/>
            <person name="Layton A.C."/>
            <person name="Allen M.S."/>
            <person name="Sayler G.S."/>
        </authorList>
    </citation>
    <scope>NUCLEOTIDE SEQUENCE [LARGE SCALE GENOMIC DNA]</scope>
    <source>
        <strain evidence="14 15">MZ1T</strain>
    </source>
</reference>
<dbReference type="InterPro" id="IPR006108">
    <property type="entry name" value="3HC_DH_C"/>
</dbReference>
<reference evidence="15" key="1">
    <citation type="submission" date="2009-05" db="EMBL/GenBank/DDBJ databases">
        <title>Complete sequence of chromosome of Thauera sp. MZ1T.</title>
        <authorList>
            <consortium name="US DOE Joint Genome Institute"/>
            <person name="Lucas S."/>
            <person name="Copeland A."/>
            <person name="Lapidus A."/>
            <person name="Glavina del Rio T."/>
            <person name="Dalin E."/>
            <person name="Tice H."/>
            <person name="Bruce D."/>
            <person name="Goodwin L."/>
            <person name="Pitluck S."/>
            <person name="Sims D."/>
            <person name="Brettin T."/>
            <person name="Detter J.C."/>
            <person name="Han C."/>
            <person name="Larimer F."/>
            <person name="Land M."/>
            <person name="Hauser L."/>
            <person name="Kyrpides N."/>
            <person name="Mikhailova N."/>
            <person name="Sayler G.S."/>
        </authorList>
    </citation>
    <scope>NUCLEOTIDE SEQUENCE [LARGE SCALE GENOMIC DNA]</scope>
    <source>
        <strain evidence="15">MZ1T</strain>
    </source>
</reference>
<keyword evidence="6" id="KW-0520">NAD</keyword>
<dbReference type="RefSeq" id="WP_012584647.1">
    <property type="nucleotide sequence ID" value="NC_011662.2"/>
</dbReference>
<feature type="domain" description="3-hydroxyacyl-CoA dehydrogenase C-terminal" evidence="12">
    <location>
        <begin position="492"/>
        <end position="582"/>
    </location>
</feature>
<evidence type="ECO:0000256" key="6">
    <source>
        <dbReference type="ARBA" id="ARBA00023027"/>
    </source>
</evidence>
<evidence type="ECO:0000259" key="12">
    <source>
        <dbReference type="Pfam" id="PF00725"/>
    </source>
</evidence>
<dbReference type="STRING" id="85643.Tmz1t_0807"/>
<dbReference type="InterPro" id="IPR001753">
    <property type="entry name" value="Enoyl-CoA_hydra/iso"/>
</dbReference>
<dbReference type="Gene3D" id="1.10.1040.50">
    <property type="match status" value="1"/>
</dbReference>
<keyword evidence="4" id="KW-0442">Lipid degradation</keyword>
<dbReference type="Pfam" id="PF02737">
    <property type="entry name" value="3HCDH_N"/>
    <property type="match status" value="1"/>
</dbReference>
<dbReference type="GO" id="GO:0016509">
    <property type="term" value="F:long-chain (3S)-3-hydroxyacyl-CoA dehydrogenase (NAD+) activity"/>
    <property type="evidence" value="ECO:0007669"/>
    <property type="project" value="TreeGrafter"/>
</dbReference>
<dbReference type="Pfam" id="PF00725">
    <property type="entry name" value="3HCDH"/>
    <property type="match status" value="1"/>
</dbReference>
<evidence type="ECO:0000256" key="3">
    <source>
        <dbReference type="ARBA" id="ARBA00022832"/>
    </source>
</evidence>
<keyword evidence="3" id="KW-0276">Fatty acid metabolism</keyword>
<evidence type="ECO:0000256" key="8">
    <source>
        <dbReference type="ARBA" id="ARBA00023239"/>
    </source>
</evidence>
<dbReference type="UniPathway" id="UPA00659"/>
<evidence type="ECO:0000256" key="11">
    <source>
        <dbReference type="SAM" id="MobiDB-lite"/>
    </source>
</evidence>
<feature type="region of interest" description="Disordered" evidence="11">
    <location>
        <begin position="593"/>
        <end position="614"/>
    </location>
</feature>
<evidence type="ECO:0000256" key="7">
    <source>
        <dbReference type="ARBA" id="ARBA00023098"/>
    </source>
</evidence>
<feature type="domain" description="3-hydroxyacyl-CoA dehydrogenase NAD binding" evidence="13">
    <location>
        <begin position="314"/>
        <end position="488"/>
    </location>
</feature>
<proteinExistence type="inferred from homology"/>
<keyword evidence="7" id="KW-0443">Lipid metabolism</keyword>
<keyword evidence="8" id="KW-0456">Lyase</keyword>
<dbReference type="eggNOG" id="COG1024">
    <property type="taxonomic scope" value="Bacteria"/>
</dbReference>
<dbReference type="CDD" id="cd06558">
    <property type="entry name" value="crotonase-like"/>
    <property type="match status" value="1"/>
</dbReference>
<dbReference type="HOGENOM" id="CLU_009834_16_3_4"/>
<evidence type="ECO:0000256" key="2">
    <source>
        <dbReference type="ARBA" id="ARBA00007005"/>
    </source>
</evidence>
<dbReference type="SUPFAM" id="SSF48179">
    <property type="entry name" value="6-phosphogluconate dehydrogenase C-terminal domain-like"/>
    <property type="match status" value="2"/>
</dbReference>
<evidence type="ECO:0000313" key="14">
    <source>
        <dbReference type="EMBL" id="ACK53576.1"/>
    </source>
</evidence>
<dbReference type="InterPro" id="IPR050136">
    <property type="entry name" value="FA_oxidation_alpha_subunit"/>
</dbReference>
<dbReference type="SUPFAM" id="SSF52096">
    <property type="entry name" value="ClpP/crotonase"/>
    <property type="match status" value="1"/>
</dbReference>
<dbReference type="Gene3D" id="3.90.226.10">
    <property type="entry name" value="2-enoyl-CoA Hydratase, Chain A, domain 1"/>
    <property type="match status" value="1"/>
</dbReference>
<evidence type="ECO:0000259" key="13">
    <source>
        <dbReference type="Pfam" id="PF02737"/>
    </source>
</evidence>
<organism evidence="14 15">
    <name type="scientific">Thauera aminoaromatica</name>
    <dbReference type="NCBI Taxonomy" id="164330"/>
    <lineage>
        <taxon>Bacteria</taxon>
        <taxon>Pseudomonadati</taxon>
        <taxon>Pseudomonadota</taxon>
        <taxon>Betaproteobacteria</taxon>
        <taxon>Rhodocyclales</taxon>
        <taxon>Zoogloeaceae</taxon>
        <taxon>Thauera</taxon>
    </lineage>
</organism>
<dbReference type="InterPro" id="IPR008927">
    <property type="entry name" value="6-PGluconate_DH-like_C_sf"/>
</dbReference>
<dbReference type="Proteomes" id="UP000002186">
    <property type="component" value="Chromosome"/>
</dbReference>
<evidence type="ECO:0000256" key="9">
    <source>
        <dbReference type="ARBA" id="ARBA00023268"/>
    </source>
</evidence>
<evidence type="ECO:0000256" key="4">
    <source>
        <dbReference type="ARBA" id="ARBA00022963"/>
    </source>
</evidence>
<sequence length="671" mass="71843">MSANMRHDWKHWRLRREDTGLAWLDLDKADASTNVLSSEVMREFARVLDALDAAPPKALVIASAKPAGFIAGADIEEFSRLDSVLAARMLVERGWLLFNRLAAVSYPTLALIRGHCMGGGLELALACRHRIVVDEPGTKLALPEVMLGIVPGWGGMLRLPALIGPAAALDLMLTGKSVDSKKAKRIGLADDCVPARVMESAARIVALGAKPFRQLPAKERATRWAMNGPLRKMVADKARAQAARKVSRANYPAPFAIVDIWEKYGGNALDVPASDPSALDAIFTSPTARNLVRVFHLQERLKAFGKDSDFTPRHVHVVGAGVMGGDIAAVCALRGMTVTLQDQSVERIAPAIARAAKLFERRHKGDAKQVRFTLDRLIPDPRGEGAARADVIIEAIFENLEVKRGLFAELEARAKPDAVLATNTSSLRLEDVATALKDPSRLVGIHFFNPVPMLPLVEVVQGEATDAEVLRRATGFVRRIDKLALPVKSAPGFLVNAVLGPYMLEALRCVEEGVAPETVDAALVAFGMPMGPVELVDTVGLDIAVAAGKALAGEGAEPPARLLKLVGEGKLGRKSGEGYYRWVDGKAVKAGDEDERKGGLLRKRRPAPPPPIPAGLAERVLAPLLAATRRCVELGVVDDADLADAGVIFGTGFAPHTGGPLHCCKAKGRPE</sequence>
<dbReference type="GO" id="GO:0070403">
    <property type="term" value="F:NAD+ binding"/>
    <property type="evidence" value="ECO:0007669"/>
    <property type="project" value="InterPro"/>
</dbReference>
<comment type="similarity">
    <text evidence="2">In the central section; belongs to the 3-hydroxyacyl-CoA dehydrogenase family.</text>
</comment>
<comment type="pathway">
    <text evidence="1">Lipid metabolism; fatty acid beta-oxidation.</text>
</comment>
<dbReference type="eggNOG" id="COG1250">
    <property type="taxonomic scope" value="Bacteria"/>
</dbReference>
<dbReference type="InterPro" id="IPR029045">
    <property type="entry name" value="ClpP/crotonase-like_dom_sf"/>
</dbReference>
<dbReference type="EMBL" id="CP001281">
    <property type="protein sequence ID" value="ACK53576.1"/>
    <property type="molecule type" value="Genomic_DNA"/>
</dbReference>
<keyword evidence="15" id="KW-1185">Reference proteome</keyword>